<keyword evidence="1 4" id="KW-0819">tRNA processing</keyword>
<gene>
    <name evidence="4" type="primary">endA</name>
    <name evidence="7" type="ORF">AFULGI_00009860</name>
</gene>
<dbReference type="InterPro" id="IPR006676">
    <property type="entry name" value="tRNA_splic"/>
</dbReference>
<dbReference type="InterPro" id="IPR036740">
    <property type="entry name" value="tRNA_intron_Endonuc_N_sf"/>
</dbReference>
<dbReference type="Proteomes" id="UP000028501">
    <property type="component" value="Chromosome"/>
</dbReference>
<dbReference type="GO" id="GO:0003676">
    <property type="term" value="F:nucleic acid binding"/>
    <property type="evidence" value="ECO:0007669"/>
    <property type="project" value="InterPro"/>
</dbReference>
<dbReference type="Pfam" id="PF02778">
    <property type="entry name" value="tRNA_int_endo_N"/>
    <property type="match status" value="1"/>
</dbReference>
<comment type="catalytic activity">
    <reaction evidence="4">
        <text>pretRNA = a 3'-half-tRNA molecule with a 5'-OH end + a 5'-half-tRNA molecule with a 2',3'-cyclic phosphate end + an intron with a 2',3'-cyclic phosphate and a 5'-hydroxyl terminus.</text>
        <dbReference type="EC" id="4.6.1.16"/>
    </reaction>
</comment>
<dbReference type="CDD" id="cd22363">
    <property type="entry name" value="tRNA-intron_lyase_C"/>
    <property type="match status" value="1"/>
</dbReference>
<organism evidence="7 8">
    <name type="scientific">Archaeoglobus fulgidus DSM 8774</name>
    <dbReference type="NCBI Taxonomy" id="1344584"/>
    <lineage>
        <taxon>Archaea</taxon>
        <taxon>Methanobacteriati</taxon>
        <taxon>Methanobacteriota</taxon>
        <taxon>Archaeoglobi</taxon>
        <taxon>Archaeoglobales</taxon>
        <taxon>Archaeoglobaceae</taxon>
        <taxon>Archaeoglobus</taxon>
    </lineage>
</organism>
<dbReference type="RefSeq" id="WP_156029509.1">
    <property type="nucleotide sequence ID" value="NZ_CP006577.1"/>
</dbReference>
<comment type="similarity">
    <text evidence="4">Belongs to the tRNA-intron endonuclease family. Archaeal long subfamily.</text>
</comment>
<evidence type="ECO:0000259" key="6">
    <source>
        <dbReference type="Pfam" id="PF02778"/>
    </source>
</evidence>
<evidence type="ECO:0000313" key="8">
    <source>
        <dbReference type="Proteomes" id="UP000028501"/>
    </source>
</evidence>
<evidence type="ECO:0000256" key="1">
    <source>
        <dbReference type="ARBA" id="ARBA00022694"/>
    </source>
</evidence>
<evidence type="ECO:0000256" key="3">
    <source>
        <dbReference type="ARBA" id="ARBA00024798"/>
    </source>
</evidence>
<reference evidence="7 8" key="1">
    <citation type="submission" date="2013-07" db="EMBL/GenBank/DDBJ databases">
        <title>Genome of Archaeoglobus fulgidus.</title>
        <authorList>
            <person name="Fiebig A."/>
            <person name="Birkeland N.-K."/>
        </authorList>
    </citation>
    <scope>NUCLEOTIDE SEQUENCE [LARGE SCALE GENOMIC DNA]</scope>
    <source>
        <strain evidence="7 8">DSM 8774</strain>
    </source>
</reference>
<dbReference type="InterPro" id="IPR011856">
    <property type="entry name" value="tRNA_endonuc-like_dom_sf"/>
</dbReference>
<dbReference type="Gene3D" id="3.40.1170.20">
    <property type="entry name" value="tRNA intron endonuclease, N-terminal domain"/>
    <property type="match status" value="1"/>
</dbReference>
<feature type="active site" evidence="4">
    <location>
        <position position="287"/>
    </location>
</feature>
<comment type="function">
    <text evidence="4">Endonuclease that removes tRNA introns. Cleaves pre-tRNA at the 5' and 3' splice sites to release the intron. The products are an intron and two tRNA half-molecules bearing 2',3' cyclic phosphate and 5'-OH termini. Recognizes a pseudosymmetric substrate in which 2 bulged loops of 3 bases are separated by a stem of 4 bp.</text>
</comment>
<evidence type="ECO:0000256" key="2">
    <source>
        <dbReference type="ARBA" id="ARBA00023239"/>
    </source>
</evidence>
<dbReference type="SUPFAM" id="SSF55267">
    <property type="entry name" value="tRNA-intron endonuclease N-terminal domain-like"/>
    <property type="match status" value="2"/>
</dbReference>
<dbReference type="SUPFAM" id="SSF53032">
    <property type="entry name" value="tRNA-intron endonuclease catalytic domain-like"/>
    <property type="match status" value="2"/>
</dbReference>
<evidence type="ECO:0000259" key="5">
    <source>
        <dbReference type="Pfam" id="PF01974"/>
    </source>
</evidence>
<dbReference type="HAMAP" id="MF_01834">
    <property type="entry name" value="EndA_long"/>
    <property type="match status" value="1"/>
</dbReference>
<accession>A0A075WCQ6</accession>
<dbReference type="Pfam" id="PF01974">
    <property type="entry name" value="tRNA_int_endo"/>
    <property type="match status" value="1"/>
</dbReference>
<dbReference type="NCBIfam" id="TIGR00324">
    <property type="entry name" value="endA"/>
    <property type="match status" value="1"/>
</dbReference>
<dbReference type="InterPro" id="IPR036167">
    <property type="entry name" value="tRNA_intron_Endo_cat-like_sf"/>
</dbReference>
<dbReference type="EC" id="4.6.1.16" evidence="4"/>
<dbReference type="HOGENOM" id="CLU_791347_0_0_2"/>
<proteinExistence type="inferred from homology"/>
<keyword evidence="2 4" id="KW-0456">Lyase</keyword>
<dbReference type="InterPro" id="IPR006678">
    <property type="entry name" value="tRNA_intron_Endonuc_N"/>
</dbReference>
<dbReference type="EMBL" id="CP006577">
    <property type="protein sequence ID" value="AIG97771.1"/>
    <property type="molecule type" value="Genomic_DNA"/>
</dbReference>
<feature type="domain" description="tRNA intron endonuclease catalytic" evidence="5">
    <location>
        <begin position="216"/>
        <end position="294"/>
    </location>
</feature>
<comment type="subunit">
    <text evidence="4">Homodimer.</text>
</comment>
<dbReference type="Gene3D" id="3.40.1350.150">
    <property type="match status" value="1"/>
</dbReference>
<keyword evidence="7" id="KW-0540">Nuclease</keyword>
<comment type="function">
    <text evidence="3">Endonuclease that removes tRNA introns. Cleaves pre-tRNA at the 5'- and 3'-splice sites to release the intron. The products are an intron and two tRNA half-molecules bearing 2',3' cyclic phosphate and 5'-OH termini. Recognizes a pseudosymmetric substrate in which 2 bulged loops of 3 bases are separated by a stem of 4 bp.</text>
</comment>
<dbReference type="GO" id="GO:0005737">
    <property type="term" value="C:cytoplasm"/>
    <property type="evidence" value="ECO:0007669"/>
    <property type="project" value="TreeGrafter"/>
</dbReference>
<dbReference type="GO" id="GO:0000213">
    <property type="term" value="F:tRNA-intron lyase activity"/>
    <property type="evidence" value="ECO:0007669"/>
    <property type="project" value="UniProtKB-UniRule"/>
</dbReference>
<evidence type="ECO:0000313" key="7">
    <source>
        <dbReference type="EMBL" id="AIG97771.1"/>
    </source>
</evidence>
<dbReference type="GO" id="GO:0006388">
    <property type="term" value="P:tRNA splicing, via endonucleolytic cleavage and ligation"/>
    <property type="evidence" value="ECO:0007669"/>
    <property type="project" value="UniProtKB-UniRule"/>
</dbReference>
<protein>
    <recommendedName>
        <fullName evidence="4">tRNA-splicing endonuclease</fullName>
        <ecNumber evidence="4">4.6.1.16</ecNumber>
    </recommendedName>
    <alternativeName>
        <fullName evidence="4">tRNA-intron endonuclease</fullName>
    </alternativeName>
</protein>
<keyword evidence="7" id="KW-0378">Hydrolase</keyword>
<keyword evidence="7" id="KW-0255">Endonuclease</keyword>
<dbReference type="PANTHER" id="PTHR21227">
    <property type="entry name" value="TRNA-SPLICING ENDONUCLEASE SUBUNIT SEN2"/>
    <property type="match status" value="1"/>
</dbReference>
<dbReference type="InterPro" id="IPR006677">
    <property type="entry name" value="tRNA_intron_Endonuc_cat-like"/>
</dbReference>
<dbReference type="GeneID" id="24794498"/>
<dbReference type="AlphaFoldDB" id="A0A075WCQ6"/>
<dbReference type="Gene3D" id="3.40.1350.10">
    <property type="match status" value="1"/>
</dbReference>
<sequence>MIGGDFAVVKAKKSLERRGFGVKRGDKIYLHPLEVVYLQIKGIESFGELEDVLSWAESRMEDFSTYYFVYEDLRDRGNKVKIQGEFLLTKKPYLPISERKTIRMEEIAEKARNFDELRLAVVDEESEITYFRVYEPDMMGEQKEGLPEIAGILSDEYVITKQTEIFSRYFYGSEKGDLVTLSLIESLYLLDLGKLNLLNADREELVKRAREVERNFDRRYEVYRNLKERGFVVKTGFKFGSEFRVYRKVESVDDLPHSEYLVDIADSREIRLIDLARAVRLAQNVRKRMVFAYGKNYLCFERVKV</sequence>
<feature type="active site" evidence="4">
    <location>
        <position position="257"/>
    </location>
</feature>
<feature type="active site" evidence="4">
    <location>
        <position position="246"/>
    </location>
</feature>
<name>A0A075WCQ6_ARCFL</name>
<dbReference type="PANTHER" id="PTHR21227:SF0">
    <property type="entry name" value="TRNA-SPLICING ENDONUCLEASE SUBUNIT SEN2"/>
    <property type="match status" value="1"/>
</dbReference>
<feature type="domain" description="tRNA intron endonuclease N-terminal" evidence="6">
    <location>
        <begin position="151"/>
        <end position="203"/>
    </location>
</feature>
<dbReference type="InterPro" id="IPR023516">
    <property type="entry name" value="tRNA_splic_arch_long"/>
</dbReference>
<dbReference type="KEGG" id="afg:AFULGI_00009860"/>
<evidence type="ECO:0000256" key="4">
    <source>
        <dbReference type="HAMAP-Rule" id="MF_01834"/>
    </source>
</evidence>